<dbReference type="PANTHER" id="PTHR40079:SF4">
    <property type="entry name" value="GH26 DOMAIN-CONTAINING PROTEIN-RELATED"/>
    <property type="match status" value="1"/>
</dbReference>
<dbReference type="EMBL" id="CP002869">
    <property type="protein sequence ID" value="AEI40675.1"/>
    <property type="molecule type" value="Genomic_DNA"/>
</dbReference>
<dbReference type="AlphaFoldDB" id="F8F4U5"/>
<dbReference type="InterPro" id="IPR000805">
    <property type="entry name" value="Glyco_hydro_26"/>
</dbReference>
<keyword evidence="2 4" id="KW-0378">Hydrolase</keyword>
<dbReference type="InterPro" id="IPR049475">
    <property type="entry name" value="Mann_GBD_bact"/>
</dbReference>
<dbReference type="KEGG" id="pms:KNP414_02114"/>
<dbReference type="PRINTS" id="PR00739">
    <property type="entry name" value="GLHYDRLASE26"/>
</dbReference>
<dbReference type="Gene3D" id="2.60.120.260">
    <property type="entry name" value="Galactose-binding domain-like"/>
    <property type="match status" value="1"/>
</dbReference>
<feature type="active site" description="Proton donor" evidence="4">
    <location>
        <position position="212"/>
    </location>
</feature>
<dbReference type="GO" id="GO:0016985">
    <property type="term" value="F:mannan endo-1,4-beta-mannosidase activity"/>
    <property type="evidence" value="ECO:0007669"/>
    <property type="project" value="InterPro"/>
</dbReference>
<dbReference type="GO" id="GO:0006080">
    <property type="term" value="P:substituted mannan metabolic process"/>
    <property type="evidence" value="ECO:0007669"/>
    <property type="project" value="InterPro"/>
</dbReference>
<dbReference type="Pfam" id="PF02156">
    <property type="entry name" value="Glyco_hydro_26"/>
    <property type="match status" value="1"/>
</dbReference>
<dbReference type="SUPFAM" id="SSF51445">
    <property type="entry name" value="(Trans)glycosidases"/>
    <property type="match status" value="1"/>
</dbReference>
<dbReference type="Proteomes" id="UP000006620">
    <property type="component" value="Chromosome"/>
</dbReference>
<evidence type="ECO:0000259" key="5">
    <source>
        <dbReference type="PROSITE" id="PS51764"/>
    </source>
</evidence>
<evidence type="ECO:0000256" key="2">
    <source>
        <dbReference type="ARBA" id="ARBA00022801"/>
    </source>
</evidence>
<evidence type="ECO:0000256" key="4">
    <source>
        <dbReference type="PROSITE-ProRule" id="PRU01100"/>
    </source>
</evidence>
<comment type="similarity">
    <text evidence="1 4">Belongs to the glycosyl hydrolase 26 family.</text>
</comment>
<evidence type="ECO:0000256" key="3">
    <source>
        <dbReference type="ARBA" id="ARBA00023295"/>
    </source>
</evidence>
<reference evidence="6 7" key="2">
    <citation type="journal article" date="2013" name="Genome Announc.">
        <title>Genome Sequence of Growth-Improving Paenibacillus mucilaginosus Strain KNP414.</title>
        <authorList>
            <person name="Lu J.J."/>
            <person name="Wang J.F."/>
            <person name="Hu X.F."/>
        </authorList>
    </citation>
    <scope>NUCLEOTIDE SEQUENCE [LARGE SCALE GENOMIC DNA]</scope>
    <source>
        <strain evidence="6 7">KNP414</strain>
    </source>
</reference>
<dbReference type="SUPFAM" id="SSF49785">
    <property type="entry name" value="Galactose-binding domain-like"/>
    <property type="match status" value="1"/>
</dbReference>
<evidence type="ECO:0000313" key="6">
    <source>
        <dbReference type="EMBL" id="AEI40675.1"/>
    </source>
</evidence>
<protein>
    <submittedName>
        <fullName evidence="6">Mannan endo-1,4-beta-mannosidase A and B</fullName>
    </submittedName>
</protein>
<gene>
    <name evidence="6" type="ordered locus">KNP414_02114</name>
</gene>
<feature type="active site" description="Nucleophile" evidence="4">
    <location>
        <position position="304"/>
    </location>
</feature>
<dbReference type="Gene3D" id="3.20.20.80">
    <property type="entry name" value="Glycosidases"/>
    <property type="match status" value="1"/>
</dbReference>
<accession>F8F4U5</accession>
<keyword evidence="3 4" id="KW-0326">Glycosidase</keyword>
<dbReference type="PANTHER" id="PTHR40079">
    <property type="entry name" value="MANNAN ENDO-1,4-BETA-MANNOSIDASE E-RELATED"/>
    <property type="match status" value="1"/>
</dbReference>
<organism evidence="6 7">
    <name type="scientific">Paenibacillus mucilaginosus (strain KNP414)</name>
    <dbReference type="NCBI Taxonomy" id="1036673"/>
    <lineage>
        <taxon>Bacteria</taxon>
        <taxon>Bacillati</taxon>
        <taxon>Bacillota</taxon>
        <taxon>Bacilli</taxon>
        <taxon>Bacillales</taxon>
        <taxon>Paenibacillaceae</taxon>
        <taxon>Paenibacillus</taxon>
    </lineage>
</organism>
<dbReference type="HOGENOM" id="CLU_574532_0_0_9"/>
<reference evidence="7" key="1">
    <citation type="submission" date="2011-06" db="EMBL/GenBank/DDBJ databases">
        <title>Complete genome sequence of Paenibacillus mucilaginosus KNP414.</title>
        <authorList>
            <person name="Wang J."/>
            <person name="Hu S."/>
            <person name="Hu X."/>
            <person name="Zhang B."/>
            <person name="Dong D."/>
            <person name="Zhang S."/>
            <person name="Zhao K."/>
            <person name="Wu D."/>
        </authorList>
    </citation>
    <scope>NUCLEOTIDE SEQUENCE [LARGE SCALE GENOMIC DNA]</scope>
    <source>
        <strain evidence="7">KNP414</strain>
    </source>
</reference>
<evidence type="ECO:0000313" key="7">
    <source>
        <dbReference type="Proteomes" id="UP000006620"/>
    </source>
</evidence>
<dbReference type="InterPro" id="IPR017853">
    <property type="entry name" value="GH"/>
</dbReference>
<proteinExistence type="inferred from homology"/>
<dbReference type="InterPro" id="IPR022790">
    <property type="entry name" value="GH26_dom"/>
</dbReference>
<evidence type="ECO:0000256" key="1">
    <source>
        <dbReference type="ARBA" id="ARBA00007754"/>
    </source>
</evidence>
<dbReference type="InterPro" id="IPR008979">
    <property type="entry name" value="Galactose-bd-like_sf"/>
</dbReference>
<dbReference type="PROSITE" id="PS51764">
    <property type="entry name" value="GH26"/>
    <property type="match status" value="1"/>
</dbReference>
<sequence>MRPNPSLPILQALYKPLVEEIRFMKKTLMLFTLASLLVSGMPAAYAHTAAPVDTSASQKTKDTYNWLTHLPNRTDNKVVSGFFGGYSNNGFSTTQLEELKTAAGQYPGIFGCDYGAGWASASDPTALIDYTCNSTLKSYSTSGGLITVNVHYPSPGYSTGGNLNTKLTNFSDLTNPSTVTGQRWRSYLDKTAAGLKDLQDAGVTVLWRPFHEMNGDWFWWGNQDAAAFKAAWIDMYNYFTNTKGLHNLIWIYAPDFSRDNRTAYYPGGSYVDIVGLDAYDDNPETAVTGYDELVALGKPFAFTEIGPDTFGTFDYTKWLNAIKTKFPKTVYFFAWNDNWAPHRNQNASALFNDSWIVNRGEITLSSITEGGTTTPGTATTLYNFEGSTESWTGTNVTGGPWTTTEWKASGSSSLKADVNLGAAVKNYTLSRATAQNLSSKSTLKASVSRASWGTGTLTAKLFIKTGSTYQWYDGGAVTVPATGTTLSLSLAGLANLSDVREIGVQFTAASGSSGTSAIYVDNVTVE</sequence>
<dbReference type="PATRIC" id="fig|1036673.3.peg.1897"/>
<feature type="domain" description="GH26" evidence="5">
    <location>
        <begin position="58"/>
        <end position="360"/>
    </location>
</feature>
<name>F8F4U5_PAEMK</name>
<dbReference type="Pfam" id="PF21253">
    <property type="entry name" value="Mann_GBD_bact"/>
    <property type="match status" value="1"/>
</dbReference>